<gene>
    <name evidence="2" type="ORF">pETSU_040</name>
</gene>
<protein>
    <submittedName>
        <fullName evidence="2">Putative virion structural protein</fullName>
    </submittedName>
</protein>
<proteinExistence type="predicted"/>
<organism evidence="2 3">
    <name type="scientific">Edwardsiella phage pEt-SU</name>
    <dbReference type="NCBI Taxonomy" id="2562142"/>
    <lineage>
        <taxon>Viruses</taxon>
        <taxon>Duplodnaviria</taxon>
        <taxon>Heunggongvirae</taxon>
        <taxon>Uroviricota</taxon>
        <taxon>Caudoviricetes</taxon>
        <taxon>Chimalliviridae</taxon>
        <taxon>Petsuvirus</taxon>
        <taxon>Petsuvirus pEtSU</taxon>
    </lineage>
</organism>
<reference evidence="2 3" key="1">
    <citation type="submission" date="2019-03" db="EMBL/GenBank/DDBJ databases">
        <authorList>
            <person name="Kim S.G."/>
            <person name="Park S.C."/>
        </authorList>
    </citation>
    <scope>NUCLEOTIDE SEQUENCE [LARGE SCALE GENOMIC DNA]</scope>
</reference>
<keyword evidence="1" id="KW-0472">Membrane</keyword>
<feature type="transmembrane region" description="Helical" evidence="1">
    <location>
        <begin position="306"/>
        <end position="331"/>
    </location>
</feature>
<evidence type="ECO:0000313" key="3">
    <source>
        <dbReference type="Proteomes" id="UP000297195"/>
    </source>
</evidence>
<evidence type="ECO:0000256" key="1">
    <source>
        <dbReference type="SAM" id="Phobius"/>
    </source>
</evidence>
<keyword evidence="3" id="KW-1185">Reference proteome</keyword>
<accession>A0A4D6DW76</accession>
<keyword evidence="1" id="KW-0812">Transmembrane</keyword>
<sequence>MLGIDFAKVPAGLTGISGMEFMDYQNPDLYNELRVVFAKYIGEDNVLKIDDAGEEQIQSIVMAHTGMLVNINIGDEVGNAAVDTGWFAPGHLLNIKGLDQWLAAKDTNIGKAFKALKVNVLKGWVDTSKGRVGGDFSKMAIELYVQERLNMFMREKFLQRYKCSAADALAMIVLHECGHAFTGFLYVVKTYMDSMMTLCAVRLIDDNKVYGKERVTVIKETLSILECDTKVDEKDVAKLDSEGLTIYFNKATTNRDYRRTLSLGTADRGSEVFADLFAIRYGAPKILVAGLASLPTYYSFFFTHSVIWVAVTVYCVLAAAPFAAFAGVFLIGMTLLNGLDVLLNPNSTYDSAYRRLKNILRDQVVRLNEDKRIPAKDKVQMLKDAKEMEKIVDEQKPFLEGTAIQRLTGWIMSGSDFKLQQFEHYNEELLAHTLSLYKDAF</sequence>
<dbReference type="EMBL" id="MK689364">
    <property type="protein sequence ID" value="QBZ70621.1"/>
    <property type="molecule type" value="Genomic_DNA"/>
</dbReference>
<keyword evidence="1" id="KW-1133">Transmembrane helix</keyword>
<name>A0A4D6DW76_9CAUD</name>
<evidence type="ECO:0000313" key="2">
    <source>
        <dbReference type="EMBL" id="QBZ70621.1"/>
    </source>
</evidence>
<dbReference type="Proteomes" id="UP000297195">
    <property type="component" value="Segment"/>
</dbReference>